<evidence type="ECO:0000259" key="3">
    <source>
        <dbReference type="Pfam" id="PF01370"/>
    </source>
</evidence>
<dbReference type="InterPro" id="IPR036291">
    <property type="entry name" value="NAD(P)-bd_dom_sf"/>
</dbReference>
<dbReference type="EMBL" id="JACGCI010000046">
    <property type="protein sequence ID" value="KAF6751999.1"/>
    <property type="molecule type" value="Genomic_DNA"/>
</dbReference>
<dbReference type="OrthoDB" id="2735536at2759"/>
<evidence type="ECO:0000313" key="5">
    <source>
        <dbReference type="Proteomes" id="UP000521943"/>
    </source>
</evidence>
<comment type="similarity">
    <text evidence="2">Belongs to the NAD(P)-dependent epimerase/dehydratase family. Dihydroflavonol-4-reductase subfamily.</text>
</comment>
<evidence type="ECO:0000256" key="2">
    <source>
        <dbReference type="ARBA" id="ARBA00023445"/>
    </source>
</evidence>
<gene>
    <name evidence="4" type="ORF">DFP72DRAFT_991126</name>
</gene>
<evidence type="ECO:0000313" key="4">
    <source>
        <dbReference type="EMBL" id="KAF6751999.1"/>
    </source>
</evidence>
<dbReference type="PANTHER" id="PTHR10366:SF564">
    <property type="entry name" value="STEROL-4-ALPHA-CARBOXYLATE 3-DEHYDROGENASE, DECARBOXYLATING"/>
    <property type="match status" value="1"/>
</dbReference>
<keyword evidence="1" id="KW-0560">Oxidoreductase</keyword>
<dbReference type="Pfam" id="PF01370">
    <property type="entry name" value="Epimerase"/>
    <property type="match status" value="1"/>
</dbReference>
<dbReference type="Gene3D" id="3.40.50.720">
    <property type="entry name" value="NAD(P)-binding Rossmann-like Domain"/>
    <property type="match status" value="1"/>
</dbReference>
<sequence>MSSQLILVTGVTGFIAGHVVEQLLRAGYHVRGTARSAKVALLQKTNVPNLEYVAIDDVAVSDFTEALKGVDAVVHVASPLPGKASVEETMKTAIEGSLNVLRQAEKAGIKKFVVTSSFGSVLESSLKASFAGLNFTDSDWAPTTHEDVLANAEDPYYLYFASKVLAEKAVWDFAREHPNVDVATILPGLVFGPYAAIFPLPSNVSQLGTNSFPWALINGTAPPMAPPYIVDVRDVAKAHVLALGLGPVVQPESVGKKRFLINAGIYTWKQAAEYLKVVRPELNIQDLDKFADMPGPISTLDTSRARDVLKFGEYIDPQTTVVDVADALVTVSKTW</sequence>
<dbReference type="InterPro" id="IPR050425">
    <property type="entry name" value="NAD(P)_dehydrat-like"/>
</dbReference>
<keyword evidence="5" id="KW-1185">Reference proteome</keyword>
<dbReference type="AlphaFoldDB" id="A0A8H6M3P0"/>
<protein>
    <recommendedName>
        <fullName evidence="3">NAD-dependent epimerase/dehydratase domain-containing protein</fullName>
    </recommendedName>
</protein>
<dbReference type="PANTHER" id="PTHR10366">
    <property type="entry name" value="NAD DEPENDENT EPIMERASE/DEHYDRATASE"/>
    <property type="match status" value="1"/>
</dbReference>
<organism evidence="4 5">
    <name type="scientific">Ephemerocybe angulata</name>
    <dbReference type="NCBI Taxonomy" id="980116"/>
    <lineage>
        <taxon>Eukaryota</taxon>
        <taxon>Fungi</taxon>
        <taxon>Dikarya</taxon>
        <taxon>Basidiomycota</taxon>
        <taxon>Agaricomycotina</taxon>
        <taxon>Agaricomycetes</taxon>
        <taxon>Agaricomycetidae</taxon>
        <taxon>Agaricales</taxon>
        <taxon>Agaricineae</taxon>
        <taxon>Psathyrellaceae</taxon>
        <taxon>Ephemerocybe</taxon>
    </lineage>
</organism>
<dbReference type="GO" id="GO:0016616">
    <property type="term" value="F:oxidoreductase activity, acting on the CH-OH group of donors, NAD or NADP as acceptor"/>
    <property type="evidence" value="ECO:0007669"/>
    <property type="project" value="TreeGrafter"/>
</dbReference>
<dbReference type="InterPro" id="IPR001509">
    <property type="entry name" value="Epimerase_deHydtase"/>
</dbReference>
<comment type="caution">
    <text evidence="4">The sequence shown here is derived from an EMBL/GenBank/DDBJ whole genome shotgun (WGS) entry which is preliminary data.</text>
</comment>
<dbReference type="Proteomes" id="UP000521943">
    <property type="component" value="Unassembled WGS sequence"/>
</dbReference>
<dbReference type="SUPFAM" id="SSF51735">
    <property type="entry name" value="NAD(P)-binding Rossmann-fold domains"/>
    <property type="match status" value="1"/>
</dbReference>
<name>A0A8H6M3P0_9AGAR</name>
<proteinExistence type="inferred from homology"/>
<feature type="domain" description="NAD-dependent epimerase/dehydratase" evidence="3">
    <location>
        <begin position="6"/>
        <end position="196"/>
    </location>
</feature>
<reference evidence="4 5" key="1">
    <citation type="submission" date="2020-07" db="EMBL/GenBank/DDBJ databases">
        <title>Comparative genomics of pyrophilous fungi reveals a link between fire events and developmental genes.</title>
        <authorList>
            <consortium name="DOE Joint Genome Institute"/>
            <person name="Steindorff A.S."/>
            <person name="Carver A."/>
            <person name="Calhoun S."/>
            <person name="Stillman K."/>
            <person name="Liu H."/>
            <person name="Lipzen A."/>
            <person name="Pangilinan J."/>
            <person name="Labutti K."/>
            <person name="Bruns T.D."/>
            <person name="Grigoriev I.V."/>
        </authorList>
    </citation>
    <scope>NUCLEOTIDE SEQUENCE [LARGE SCALE GENOMIC DNA]</scope>
    <source>
        <strain evidence="4 5">CBS 144469</strain>
    </source>
</reference>
<accession>A0A8H6M3P0</accession>
<evidence type="ECO:0000256" key="1">
    <source>
        <dbReference type="ARBA" id="ARBA00023002"/>
    </source>
</evidence>